<dbReference type="OrthoDB" id="6500128at2759"/>
<dbReference type="GO" id="GO:0005886">
    <property type="term" value="C:plasma membrane"/>
    <property type="evidence" value="ECO:0007669"/>
    <property type="project" value="UniProtKB-SubCell"/>
</dbReference>
<dbReference type="Pfam" id="PF05225">
    <property type="entry name" value="HTH_psq"/>
    <property type="match status" value="1"/>
</dbReference>
<dbReference type="KEGG" id="chig:CH63R_11173"/>
<feature type="domain" description="ABC transporter" evidence="14">
    <location>
        <begin position="1200"/>
        <end position="1558"/>
    </location>
</feature>
<dbReference type="Gene3D" id="3.40.50.300">
    <property type="entry name" value="P-loop containing nucleotide triphosphate hydrolases"/>
    <property type="match status" value="2"/>
</dbReference>
<name>A0A1B7XXK3_COLHI</name>
<dbReference type="GO" id="GO:0016887">
    <property type="term" value="F:ATP hydrolysis activity"/>
    <property type="evidence" value="ECO:0007669"/>
    <property type="project" value="InterPro"/>
</dbReference>
<sequence length="1861" mass="205441">MDNFTAIAECERSFGPTATVCSDRFDFTLLFEQSVLNIGPSAVLLLVLPFRLQQLCRQRRKVLRHPLNAAKIAACLVFGGLQIALLTLWTKAPLSNQTSIAASVLGVLDAFALGVLSYTEHTRTIRPSSTICLYLVFSLLFDAVQCRTLWLLPGLHDLSVTFTAMLSVKLVMFLLEIKGKRRFLLTAFQGLSPEATSGIVSRGFFWWLNGLLGMGFKATLSPSTLYVVDDELRSDRLLQRISGCRDENSGGKQCSLWLSLCKETKTAFFLTAIPRLALIGFKCSQPFLINRVIRYVDGDRGFDPKSFGYGLIAATGLVYLGNALSMGFYQHGLFRFITMIRGSLVSLIMSKNLEIVPNGSVDSSAPLTLVSTDVRTICKSFEAIHEVWANPIEIGIAIWLLQRQLGLGSIGPAITIFACTVGTAKLSKLMPRASKIWNEEIQKRITVTSDVLGSIKEAKMLGMVALLQQAIQDLRISELARAKRYRALITYMNMLGNTPSMVGPVVTFGIAILAQKINAGLSLSTATVFTSLSIIGLISQPLAQLIASVPVLVSSLGSFERIQDFLDQSTATSTTATQRGPLSVDRTDRGTFQHGEGFEMEAVSGQALPTPRDIALIQNGNFSLKPGAEPVLRGINLRIKSSTMTIIIGRVGSGKTTLIRGLLGELSSTGSVRTLEGAVAYCAQTSWLTTSTIKDNILGETAFDKDWYEKVVHACALVHDFAQLRHGDQTVVGSKGQSLSGGQKQRVALARAVYSRKPVFVVDDALSGLDVATRNHVWNGLFEPDGSANNVVILGDDGHIANQGTFDSMRSSTYLENLSIDINRRDDATSLGDIDPLESKKQDRPPKNDAEIDPEQDLLRTAGDTTLYWYYFKSIGWQYGSAGAIFLVLNCFVNVFPQLWLKFWTEDDARTGSADTAMYFGVYFAISMVGLLIIGVNIWIMFVVIVPKSSRNMHWTLLQSVMRAPLSFFVSTDTGNLINRFSQDLSHIDRDLPSALFMTSIAVLDCLAEGVLIVIGAKYLAVAIPFVLGILYCLQAFYLRTSRQMRFLDLQAQAPLLTKLIETIDGLSTIRAFGWQEAYKSASLDLLDQAQRPYYLLFCIQRWLTLVLDLLVGAIAVLLVSIAMMIPDATSTGAIAVALYNVLSFNRSLAHLITSWTELETSLGAISRLRTFEAQTPVEPSPSEEDSVQLRTHWPEHGQIEITNITASYSADSRPVLNGVSLPINPGDKIAIRGRTGSGKSSLTLAIFKLLGLDSGSIVIDGIDNVGHPLMGTPHIWAPQKCLNTMTSLLIPPTSNHHNNYNTYPNNFIFWEYLLLYLMVQYTEDEVQQAIEAISNGMAIKRAGIVYGIPRSTLQHRLNGKQARKAAFSDLQRLSPDQEHKLAEWIRIQHALGVAPTHLQVKLFAERILHAMGDTEPIGKGWVSAFMRRNPSVKVQRSRPIDSRRVNGASTEVIRDWFKLLAIPEIISIKPANRYNMDETGILEGQGSNGLVLGMSETKSVRKKQPGSRAWVSVIECISALGHALDPLIIYKGKTVQQQWFPLDLGPYEGWQFTATENGWTTDDTAVEWLQKVFLPQTVPQTASQGKEGKDEARLLIVDGHGSHTTTEFMWICYINNVYLLFLPPHTSHVLQPLDQSVFSPVKVAYRKELGYLSHWNDSTVIGKRSFLGCYQKARLAGLTMQNIRSGWKWTGLWPVSIAKPLMSKLLLPSTPRASDQASKGQSGGQGDKEWASASSAVVWSTPRKMKDLAGQLKLFTELDNDVHTQRLLFMKVKKGFSEQAYELATAQHKLELLQAQVTNNAARKRRTVQIDPNTKFANIKDIQKAQIEAGEKEDITDESSESDLPSEAESCIVVASRRVQ</sequence>
<feature type="transmembrane region" description="Helical" evidence="13">
    <location>
        <begin position="920"/>
        <end position="946"/>
    </location>
</feature>
<evidence type="ECO:0000256" key="1">
    <source>
        <dbReference type="ARBA" id="ARBA00004123"/>
    </source>
</evidence>
<dbReference type="InterPro" id="IPR050173">
    <property type="entry name" value="ABC_transporter_C-like"/>
</dbReference>
<feature type="transmembrane region" description="Helical" evidence="13">
    <location>
        <begin position="491"/>
        <end position="513"/>
    </location>
</feature>
<dbReference type="Proteomes" id="UP000092177">
    <property type="component" value="Chromosome 8"/>
</dbReference>
<dbReference type="GO" id="GO:0005524">
    <property type="term" value="F:ATP binding"/>
    <property type="evidence" value="ECO:0007669"/>
    <property type="project" value="UniProtKB-KW"/>
</dbReference>
<reference evidence="18" key="1">
    <citation type="journal article" date="2017" name="BMC Genomics">
        <title>Gapless genome assembly of Colletotrichum higginsianum reveals chromosome structure and association of transposable elements with secondary metabolite gene clusters.</title>
        <authorList>
            <person name="Dallery J.-F."/>
            <person name="Lapalu N."/>
            <person name="Zampounis A."/>
            <person name="Pigne S."/>
            <person name="Luyten I."/>
            <person name="Amselem J."/>
            <person name="Wittenberg A.H.J."/>
            <person name="Zhou S."/>
            <person name="de Queiroz M.V."/>
            <person name="Robin G.P."/>
            <person name="Auger A."/>
            <person name="Hainaut M."/>
            <person name="Henrissat B."/>
            <person name="Kim K.-T."/>
            <person name="Lee Y.-H."/>
            <person name="Lespinet O."/>
            <person name="Schwartz D.C."/>
            <person name="Thon M.R."/>
            <person name="O'Connell R.J."/>
        </authorList>
    </citation>
    <scope>NUCLEOTIDE SEQUENCE [LARGE SCALE GENOMIC DNA]</scope>
    <source>
        <strain evidence="18">IMI 349063</strain>
    </source>
</reference>
<feature type="transmembrane region" description="Helical" evidence="13">
    <location>
        <begin position="72"/>
        <end position="92"/>
    </location>
</feature>
<evidence type="ECO:0000313" key="18">
    <source>
        <dbReference type="Proteomes" id="UP000092177"/>
    </source>
</evidence>
<dbReference type="InterPro" id="IPR036640">
    <property type="entry name" value="ABC1_TM_sf"/>
</dbReference>
<evidence type="ECO:0000256" key="8">
    <source>
        <dbReference type="ARBA" id="ARBA00022989"/>
    </source>
</evidence>
<evidence type="ECO:0000256" key="2">
    <source>
        <dbReference type="ARBA" id="ARBA00004651"/>
    </source>
</evidence>
<dbReference type="Gene3D" id="1.20.1560.10">
    <property type="entry name" value="ABC transporter type 1, transmembrane domain"/>
    <property type="match status" value="2"/>
</dbReference>
<feature type="transmembrane region" description="Helical" evidence="13">
    <location>
        <begin position="131"/>
        <end position="152"/>
    </location>
</feature>
<keyword evidence="18" id="KW-1185">Reference proteome</keyword>
<dbReference type="InterPro" id="IPR017871">
    <property type="entry name" value="ABC_transporter-like_CS"/>
</dbReference>
<dbReference type="CDD" id="cd18579">
    <property type="entry name" value="ABC_6TM_ABCC_D1"/>
    <property type="match status" value="1"/>
</dbReference>
<dbReference type="Pfam" id="PF03221">
    <property type="entry name" value="HTH_Tnp_Tc5"/>
    <property type="match status" value="1"/>
</dbReference>
<dbReference type="InterPro" id="IPR027417">
    <property type="entry name" value="P-loop_NTPase"/>
</dbReference>
<feature type="transmembrane region" description="Helical" evidence="13">
    <location>
        <begin position="519"/>
        <end position="538"/>
    </location>
</feature>
<dbReference type="GeneID" id="28870254"/>
<dbReference type="InterPro" id="IPR056227">
    <property type="entry name" value="TMD0_ABC"/>
</dbReference>
<evidence type="ECO:0000256" key="3">
    <source>
        <dbReference type="ARBA" id="ARBA00022448"/>
    </source>
</evidence>
<feature type="compositionally biased region" description="Basic and acidic residues" evidence="12">
    <location>
        <begin position="837"/>
        <end position="850"/>
    </location>
</feature>
<feature type="domain" description="HTH CENPB-type" evidence="16">
    <location>
        <begin position="1366"/>
        <end position="1436"/>
    </location>
</feature>
<feature type="domain" description="ABC transporter" evidence="14">
    <location>
        <begin position="617"/>
        <end position="850"/>
    </location>
</feature>
<feature type="transmembrane region" description="Helical" evidence="13">
    <location>
        <begin position="307"/>
        <end position="329"/>
    </location>
</feature>
<dbReference type="PANTHER" id="PTHR24223:SF269">
    <property type="entry name" value="ABC MULTIDRUG TRANSPORTER (EUROFUNG)-RELATED"/>
    <property type="match status" value="1"/>
</dbReference>
<keyword evidence="8 13" id="KW-1133">Transmembrane helix</keyword>
<evidence type="ECO:0000259" key="15">
    <source>
        <dbReference type="PROSITE" id="PS50929"/>
    </source>
</evidence>
<feature type="transmembrane region" description="Helical" evidence="13">
    <location>
        <begin position="995"/>
        <end position="1015"/>
    </location>
</feature>
<dbReference type="FunFam" id="1.20.1560.10:FF:000066">
    <property type="entry name" value="ABC multidrug transporter (Eurofung)"/>
    <property type="match status" value="1"/>
</dbReference>
<dbReference type="PROSITE" id="PS00211">
    <property type="entry name" value="ABC_TRANSPORTER_1"/>
    <property type="match status" value="1"/>
</dbReference>
<feature type="domain" description="ABC transmembrane type-1" evidence="15">
    <location>
        <begin position="285"/>
        <end position="554"/>
    </location>
</feature>
<dbReference type="GO" id="GO:0140359">
    <property type="term" value="F:ABC-type transporter activity"/>
    <property type="evidence" value="ECO:0007669"/>
    <property type="project" value="InterPro"/>
</dbReference>
<feature type="domain" description="ABC transmembrane type-1" evidence="15">
    <location>
        <begin position="882"/>
        <end position="1161"/>
    </location>
</feature>
<feature type="transmembrane region" description="Helical" evidence="13">
    <location>
        <begin position="1103"/>
        <end position="1126"/>
    </location>
</feature>
<evidence type="ECO:0000256" key="5">
    <source>
        <dbReference type="ARBA" id="ARBA00022692"/>
    </source>
</evidence>
<feature type="transmembrane region" description="Helical" evidence="13">
    <location>
        <begin position="98"/>
        <end position="119"/>
    </location>
</feature>
<dbReference type="RefSeq" id="XP_018152988.1">
    <property type="nucleotide sequence ID" value="XM_018306147.1"/>
</dbReference>
<feature type="transmembrane region" description="Helical" evidence="13">
    <location>
        <begin position="879"/>
        <end position="900"/>
    </location>
</feature>
<keyword evidence="7" id="KW-0067">ATP-binding</keyword>
<evidence type="ECO:0000256" key="9">
    <source>
        <dbReference type="ARBA" id="ARBA00023125"/>
    </source>
</evidence>
<dbReference type="PROSITE" id="PS50929">
    <property type="entry name" value="ABC_TM1F"/>
    <property type="match status" value="2"/>
</dbReference>
<dbReference type="PROSITE" id="PS50893">
    <property type="entry name" value="ABC_TRANSPORTER_2"/>
    <property type="match status" value="2"/>
</dbReference>
<evidence type="ECO:0000259" key="16">
    <source>
        <dbReference type="PROSITE" id="PS51253"/>
    </source>
</evidence>
<dbReference type="FunFam" id="1.20.1560.10:FF:000055">
    <property type="entry name" value="ABC multidrug transporter (Eurofung)"/>
    <property type="match status" value="1"/>
</dbReference>
<feature type="transmembrane region" description="Helical" evidence="13">
    <location>
        <begin position="158"/>
        <end position="175"/>
    </location>
</feature>
<evidence type="ECO:0000256" key="13">
    <source>
        <dbReference type="SAM" id="Phobius"/>
    </source>
</evidence>
<dbReference type="SUPFAM" id="SSF52540">
    <property type="entry name" value="P-loop containing nucleoside triphosphate hydrolases"/>
    <property type="match status" value="2"/>
</dbReference>
<evidence type="ECO:0000256" key="7">
    <source>
        <dbReference type="ARBA" id="ARBA00022840"/>
    </source>
</evidence>
<keyword evidence="9" id="KW-0238">DNA-binding</keyword>
<dbReference type="Gene3D" id="1.10.10.60">
    <property type="entry name" value="Homeodomain-like"/>
    <property type="match status" value="1"/>
</dbReference>
<keyword evidence="5 13" id="KW-0812">Transmembrane</keyword>
<evidence type="ECO:0000259" key="14">
    <source>
        <dbReference type="PROSITE" id="PS50893"/>
    </source>
</evidence>
<dbReference type="InterPro" id="IPR003593">
    <property type="entry name" value="AAA+_ATPase"/>
</dbReference>
<dbReference type="InterPro" id="IPR044726">
    <property type="entry name" value="ABCC_6TM_D2"/>
</dbReference>
<keyword evidence="11" id="KW-0539">Nucleus</keyword>
<dbReference type="InterPro" id="IPR006600">
    <property type="entry name" value="HTH_CenpB_DNA-bd_dom"/>
</dbReference>
<dbReference type="Pfam" id="PF03184">
    <property type="entry name" value="DDE_1"/>
    <property type="match status" value="1"/>
</dbReference>
<feature type="transmembrane region" description="Helical" evidence="13">
    <location>
        <begin position="1021"/>
        <end position="1039"/>
    </location>
</feature>
<keyword evidence="4" id="KW-1003">Cell membrane</keyword>
<evidence type="ECO:0000256" key="12">
    <source>
        <dbReference type="SAM" id="MobiDB-lite"/>
    </source>
</evidence>
<keyword evidence="6" id="KW-0547">Nucleotide-binding</keyword>
<comment type="caution">
    <text evidence="17">The sequence shown here is derived from an EMBL/GenBank/DDBJ whole genome shotgun (WGS) entry which is preliminary data.</text>
</comment>
<dbReference type="PANTHER" id="PTHR24223">
    <property type="entry name" value="ATP-BINDING CASSETTE SUB-FAMILY C"/>
    <property type="match status" value="1"/>
</dbReference>
<dbReference type="SMART" id="SM00382">
    <property type="entry name" value="AAA"/>
    <property type="match status" value="2"/>
</dbReference>
<evidence type="ECO:0000256" key="4">
    <source>
        <dbReference type="ARBA" id="ARBA00022475"/>
    </source>
</evidence>
<feature type="compositionally biased region" description="Acidic residues" evidence="12">
    <location>
        <begin position="1835"/>
        <end position="1847"/>
    </location>
</feature>
<dbReference type="SMART" id="SM00674">
    <property type="entry name" value="CENPB"/>
    <property type="match status" value="1"/>
</dbReference>
<dbReference type="PROSITE" id="PS51253">
    <property type="entry name" value="HTH_CENPB"/>
    <property type="match status" value="1"/>
</dbReference>
<dbReference type="InterPro" id="IPR011527">
    <property type="entry name" value="ABC1_TM_dom"/>
</dbReference>
<dbReference type="Pfam" id="PF00664">
    <property type="entry name" value="ABC_membrane"/>
    <property type="match status" value="1"/>
</dbReference>
<dbReference type="InterPro" id="IPR003439">
    <property type="entry name" value="ABC_transporter-like_ATP-bd"/>
</dbReference>
<evidence type="ECO:0000256" key="6">
    <source>
        <dbReference type="ARBA" id="ARBA00022741"/>
    </source>
</evidence>
<evidence type="ECO:0000313" key="17">
    <source>
        <dbReference type="EMBL" id="OBR04470.1"/>
    </source>
</evidence>
<dbReference type="Pfam" id="PF24357">
    <property type="entry name" value="TMD0_ABC"/>
    <property type="match status" value="1"/>
</dbReference>
<dbReference type="SUPFAM" id="SSF90123">
    <property type="entry name" value="ABC transporter transmembrane region"/>
    <property type="match status" value="2"/>
</dbReference>
<dbReference type="GO" id="GO:0003677">
    <property type="term" value="F:DNA binding"/>
    <property type="evidence" value="ECO:0007669"/>
    <property type="project" value="UniProtKB-KW"/>
</dbReference>
<dbReference type="Pfam" id="PF00005">
    <property type="entry name" value="ABC_tran"/>
    <property type="match status" value="2"/>
</dbReference>
<keyword evidence="3" id="KW-0813">Transport</keyword>
<feature type="region of interest" description="Disordered" evidence="12">
    <location>
        <begin position="827"/>
        <end position="855"/>
    </location>
</feature>
<accession>A0A1B7XXK3</accession>
<dbReference type="InterPro" id="IPR004875">
    <property type="entry name" value="DDE_SF_endonuclease_dom"/>
</dbReference>
<organism evidence="17 18">
    <name type="scientific">Colletotrichum higginsianum (strain IMI 349063)</name>
    <name type="common">Crucifer anthracnose fungus</name>
    <dbReference type="NCBI Taxonomy" id="759273"/>
    <lineage>
        <taxon>Eukaryota</taxon>
        <taxon>Fungi</taxon>
        <taxon>Dikarya</taxon>
        <taxon>Ascomycota</taxon>
        <taxon>Pezizomycotina</taxon>
        <taxon>Sordariomycetes</taxon>
        <taxon>Hypocreomycetidae</taxon>
        <taxon>Glomerellales</taxon>
        <taxon>Glomerellaceae</taxon>
        <taxon>Colletotrichum</taxon>
        <taxon>Colletotrichum destructivum species complex</taxon>
    </lineage>
</organism>
<gene>
    <name evidence="17" type="ORF">CH63R_11173</name>
</gene>
<feature type="region of interest" description="Disordered" evidence="12">
    <location>
        <begin position="1829"/>
        <end position="1850"/>
    </location>
</feature>
<evidence type="ECO:0000256" key="11">
    <source>
        <dbReference type="ARBA" id="ARBA00023242"/>
    </source>
</evidence>
<protein>
    <submittedName>
        <fullName evidence="17">ABC transporter</fullName>
    </submittedName>
</protein>
<dbReference type="VEuPathDB" id="FungiDB:CH63R_11173"/>
<dbReference type="InterPro" id="IPR044746">
    <property type="entry name" value="ABCC_6TM_D1"/>
</dbReference>
<evidence type="ECO:0000256" key="10">
    <source>
        <dbReference type="ARBA" id="ARBA00023136"/>
    </source>
</evidence>
<proteinExistence type="predicted"/>
<dbReference type="CDD" id="cd18580">
    <property type="entry name" value="ABC_6TM_ABCC_D2"/>
    <property type="match status" value="1"/>
</dbReference>
<dbReference type="EMBL" id="LTAN01000008">
    <property type="protein sequence ID" value="OBR04470.1"/>
    <property type="molecule type" value="Genomic_DNA"/>
</dbReference>
<dbReference type="InterPro" id="IPR007889">
    <property type="entry name" value="HTH_Psq"/>
</dbReference>
<keyword evidence="10 13" id="KW-0472">Membrane</keyword>
<comment type="subcellular location">
    <subcellularLocation>
        <location evidence="2">Cell membrane</location>
        <topology evidence="2">Multi-pass membrane protein</topology>
    </subcellularLocation>
    <subcellularLocation>
        <location evidence="1">Nucleus</location>
    </subcellularLocation>
</comment>
<dbReference type="GO" id="GO:0005634">
    <property type="term" value="C:nucleus"/>
    <property type="evidence" value="ECO:0007669"/>
    <property type="project" value="UniProtKB-SubCell"/>
</dbReference>